<organism evidence="8 9">
    <name type="scientific">Hyphococcus luteus</name>
    <dbReference type="NCBI Taxonomy" id="2058213"/>
    <lineage>
        <taxon>Bacteria</taxon>
        <taxon>Pseudomonadati</taxon>
        <taxon>Pseudomonadota</taxon>
        <taxon>Alphaproteobacteria</taxon>
        <taxon>Parvularculales</taxon>
        <taxon>Parvularculaceae</taxon>
        <taxon>Hyphococcus</taxon>
    </lineage>
</organism>
<accession>A0A2S7K2C1</accession>
<dbReference type="Gene3D" id="3.40.1710.10">
    <property type="entry name" value="abc type-2 transporter like domain"/>
    <property type="match status" value="1"/>
</dbReference>
<dbReference type="AlphaFoldDB" id="A0A2S7K2C1"/>
<feature type="transmembrane region" description="Helical" evidence="6">
    <location>
        <begin position="258"/>
        <end position="280"/>
    </location>
</feature>
<evidence type="ECO:0000313" key="9">
    <source>
        <dbReference type="Proteomes" id="UP000239504"/>
    </source>
</evidence>
<reference evidence="8 9" key="1">
    <citation type="submission" date="2017-12" db="EMBL/GenBank/DDBJ databases">
        <authorList>
            <person name="Hurst M.R.H."/>
        </authorList>
    </citation>
    <scope>NUCLEOTIDE SEQUENCE [LARGE SCALE GENOMIC DNA]</scope>
    <source>
        <strain evidence="8 9">SY-3-19</strain>
    </source>
</reference>
<evidence type="ECO:0000256" key="3">
    <source>
        <dbReference type="ARBA" id="ARBA00022692"/>
    </source>
</evidence>
<feature type="transmembrane region" description="Helical" evidence="6">
    <location>
        <begin position="21"/>
        <end position="40"/>
    </location>
</feature>
<feature type="transmembrane region" description="Helical" evidence="6">
    <location>
        <begin position="230"/>
        <end position="252"/>
    </location>
</feature>
<dbReference type="Pfam" id="PF12698">
    <property type="entry name" value="ABC2_membrane_3"/>
    <property type="match status" value="1"/>
</dbReference>
<keyword evidence="5 6" id="KW-0472">Membrane</keyword>
<sequence length="308" mass="34023">MRALKNIFYLGRKELYSFVNDTMLLVFVAYAFSFSIYTAARGVSFELRNAPVAIVDLDRSQLSRRIASALTPPYFMTPEEISFNEIDENMDFGRYTFVLVIPERFEADVIAGEQPELQINIDATVVAHAGIGAGYLQTIITREVMDFLDRSEGRIDLPVTIEPRIMFNPNMNQEWFISVMQIINHVTLLAIILTGAALIRERERGTVDHLLVMPVTPAEIMAAKCWANGLVILIAAAFALIVMVQIVLQVPIAGSVPLFLTGAAVYLFSATAIGVFLGTIARSMPQLSVSDARTPPVLDGRRGPSLSH</sequence>
<comment type="caution">
    <text evidence="8">The sequence shown here is derived from an EMBL/GenBank/DDBJ whole genome shotgun (WGS) entry which is preliminary data.</text>
</comment>
<evidence type="ECO:0000313" key="8">
    <source>
        <dbReference type="EMBL" id="PQA86656.1"/>
    </source>
</evidence>
<dbReference type="RefSeq" id="WP_104831131.1">
    <property type="nucleotide sequence ID" value="NZ_PJCH01000013.1"/>
</dbReference>
<dbReference type="Proteomes" id="UP000239504">
    <property type="component" value="Unassembled WGS sequence"/>
</dbReference>
<dbReference type="InterPro" id="IPR051449">
    <property type="entry name" value="ABC-2_transporter_component"/>
</dbReference>
<keyword evidence="3 6" id="KW-0812">Transmembrane</keyword>
<evidence type="ECO:0000259" key="7">
    <source>
        <dbReference type="Pfam" id="PF12698"/>
    </source>
</evidence>
<proteinExistence type="predicted"/>
<evidence type="ECO:0000256" key="5">
    <source>
        <dbReference type="ARBA" id="ARBA00023136"/>
    </source>
</evidence>
<dbReference type="GO" id="GO:0140359">
    <property type="term" value="F:ABC-type transporter activity"/>
    <property type="evidence" value="ECO:0007669"/>
    <property type="project" value="InterPro"/>
</dbReference>
<keyword evidence="2" id="KW-1003">Cell membrane</keyword>
<gene>
    <name evidence="8" type="ORF">CW354_16125</name>
</gene>
<dbReference type="EMBL" id="PJCH01000013">
    <property type="protein sequence ID" value="PQA86656.1"/>
    <property type="molecule type" value="Genomic_DNA"/>
</dbReference>
<name>A0A2S7K2C1_9PROT</name>
<comment type="subcellular location">
    <subcellularLocation>
        <location evidence="1">Cell membrane</location>
        <topology evidence="1">Multi-pass membrane protein</topology>
    </subcellularLocation>
</comment>
<dbReference type="OrthoDB" id="9784671at2"/>
<evidence type="ECO:0000256" key="6">
    <source>
        <dbReference type="SAM" id="Phobius"/>
    </source>
</evidence>
<protein>
    <submittedName>
        <fullName evidence="8">ABC transporter permease</fullName>
    </submittedName>
</protein>
<dbReference type="PANTHER" id="PTHR30294">
    <property type="entry name" value="MEMBRANE COMPONENT OF ABC TRANSPORTER YHHJ-RELATED"/>
    <property type="match status" value="1"/>
</dbReference>
<evidence type="ECO:0000256" key="1">
    <source>
        <dbReference type="ARBA" id="ARBA00004651"/>
    </source>
</evidence>
<dbReference type="GO" id="GO:0005886">
    <property type="term" value="C:plasma membrane"/>
    <property type="evidence" value="ECO:0007669"/>
    <property type="project" value="UniProtKB-SubCell"/>
</dbReference>
<evidence type="ECO:0000256" key="4">
    <source>
        <dbReference type="ARBA" id="ARBA00022989"/>
    </source>
</evidence>
<keyword evidence="4 6" id="KW-1133">Transmembrane helix</keyword>
<dbReference type="InterPro" id="IPR013525">
    <property type="entry name" value="ABC2_TM"/>
</dbReference>
<keyword evidence="9" id="KW-1185">Reference proteome</keyword>
<feature type="domain" description="ABC-2 type transporter transmembrane" evidence="7">
    <location>
        <begin position="23"/>
        <end position="283"/>
    </location>
</feature>
<evidence type="ECO:0000256" key="2">
    <source>
        <dbReference type="ARBA" id="ARBA00022475"/>
    </source>
</evidence>
<feature type="transmembrane region" description="Helical" evidence="6">
    <location>
        <begin position="175"/>
        <end position="199"/>
    </location>
</feature>
<dbReference type="PANTHER" id="PTHR30294:SF47">
    <property type="entry name" value="INNER MEMBRANE TRANSPORT PERMEASE YHHJ"/>
    <property type="match status" value="1"/>
</dbReference>